<name>A0ABN9F9Y7_9NEOB</name>
<comment type="caution">
    <text evidence="3">The sequence shown here is derived from an EMBL/GenBank/DDBJ whole genome shotgun (WGS) entry which is preliminary data.</text>
</comment>
<dbReference type="SUPFAM" id="SSF46565">
    <property type="entry name" value="Chaperone J-domain"/>
    <property type="match status" value="1"/>
</dbReference>
<dbReference type="InterPro" id="IPR018253">
    <property type="entry name" value="DnaJ_domain_CS"/>
</dbReference>
<feature type="compositionally biased region" description="Basic residues" evidence="1">
    <location>
        <begin position="183"/>
        <end position="193"/>
    </location>
</feature>
<dbReference type="Gene3D" id="1.10.287.110">
    <property type="entry name" value="DnaJ domain"/>
    <property type="match status" value="1"/>
</dbReference>
<proteinExistence type="predicted"/>
<dbReference type="PRINTS" id="PR00625">
    <property type="entry name" value="JDOMAIN"/>
</dbReference>
<organism evidence="3 4">
    <name type="scientific">Staurois parvus</name>
    <dbReference type="NCBI Taxonomy" id="386267"/>
    <lineage>
        <taxon>Eukaryota</taxon>
        <taxon>Metazoa</taxon>
        <taxon>Chordata</taxon>
        <taxon>Craniata</taxon>
        <taxon>Vertebrata</taxon>
        <taxon>Euteleostomi</taxon>
        <taxon>Amphibia</taxon>
        <taxon>Batrachia</taxon>
        <taxon>Anura</taxon>
        <taxon>Neobatrachia</taxon>
        <taxon>Ranoidea</taxon>
        <taxon>Ranidae</taxon>
        <taxon>Staurois</taxon>
    </lineage>
</organism>
<dbReference type="SMART" id="SM00271">
    <property type="entry name" value="DnaJ"/>
    <property type="match status" value="1"/>
</dbReference>
<protein>
    <recommendedName>
        <fullName evidence="2">J domain-containing protein</fullName>
    </recommendedName>
</protein>
<evidence type="ECO:0000259" key="2">
    <source>
        <dbReference type="PROSITE" id="PS50076"/>
    </source>
</evidence>
<dbReference type="PANTHER" id="PTHR44144">
    <property type="entry name" value="DNAJ HOMOLOG SUBFAMILY C MEMBER 9"/>
    <property type="match status" value="1"/>
</dbReference>
<dbReference type="EMBL" id="CATNWA010016585">
    <property type="protein sequence ID" value="CAI9593840.1"/>
    <property type="molecule type" value="Genomic_DNA"/>
</dbReference>
<sequence>MPGLLENCERYFGSSDLYTVLGVRRTAGEAEIRRGYHKTSLKVHPDRVSEEEKDEATLKFQILGKVYSVLCDKEQRAVYDEQGIVDEDSDAISQDRNWEEYWRLLFKKITVDDIKAYEERYRGSDEERTDIIQAYIDFEGDMDNIMDSVIFADIENEPRIREIIQKAIKKKDVPAYDSFVKESKKKRDQRRKRAAEEAQEAEEMKQELGLGDKDDDLKALIQKKQKDREKELDGFMAQLEAKYCNNSKKGGKKPTGTKKGKK</sequence>
<feature type="domain" description="J" evidence="2">
    <location>
        <begin position="16"/>
        <end position="83"/>
    </location>
</feature>
<dbReference type="InterPro" id="IPR056453">
    <property type="entry name" value="HTH_DNAJC9"/>
</dbReference>
<dbReference type="Pfam" id="PF00226">
    <property type="entry name" value="DnaJ"/>
    <property type="match status" value="1"/>
</dbReference>
<evidence type="ECO:0000313" key="3">
    <source>
        <dbReference type="EMBL" id="CAI9593840.1"/>
    </source>
</evidence>
<dbReference type="InterPro" id="IPR001623">
    <property type="entry name" value="DnaJ_domain"/>
</dbReference>
<keyword evidence="4" id="KW-1185">Reference proteome</keyword>
<dbReference type="Pfam" id="PF23302">
    <property type="entry name" value="HTH_DNAJC9"/>
    <property type="match status" value="1"/>
</dbReference>
<dbReference type="InterPro" id="IPR052594">
    <property type="entry name" value="J_domain-containing_protein"/>
</dbReference>
<dbReference type="PROSITE" id="PS00636">
    <property type="entry name" value="DNAJ_1"/>
    <property type="match status" value="1"/>
</dbReference>
<feature type="region of interest" description="Disordered" evidence="1">
    <location>
        <begin position="243"/>
        <end position="262"/>
    </location>
</feature>
<accession>A0ABN9F9Y7</accession>
<evidence type="ECO:0000256" key="1">
    <source>
        <dbReference type="SAM" id="MobiDB-lite"/>
    </source>
</evidence>
<dbReference type="PROSITE" id="PS50076">
    <property type="entry name" value="DNAJ_2"/>
    <property type="match status" value="1"/>
</dbReference>
<dbReference type="InterPro" id="IPR036869">
    <property type="entry name" value="J_dom_sf"/>
</dbReference>
<feature type="compositionally biased region" description="Basic residues" evidence="1">
    <location>
        <begin position="249"/>
        <end position="262"/>
    </location>
</feature>
<dbReference type="Proteomes" id="UP001162483">
    <property type="component" value="Unassembled WGS sequence"/>
</dbReference>
<gene>
    <name evidence="3" type="ORF">SPARVUS_LOCUS11622918</name>
</gene>
<feature type="region of interest" description="Disordered" evidence="1">
    <location>
        <begin position="179"/>
        <end position="210"/>
    </location>
</feature>
<dbReference type="PANTHER" id="PTHR44144:SF1">
    <property type="entry name" value="DNAJ HOMOLOG SUBFAMILY C MEMBER 9"/>
    <property type="match status" value="1"/>
</dbReference>
<evidence type="ECO:0000313" key="4">
    <source>
        <dbReference type="Proteomes" id="UP001162483"/>
    </source>
</evidence>
<reference evidence="3" key="1">
    <citation type="submission" date="2023-05" db="EMBL/GenBank/DDBJ databases">
        <authorList>
            <person name="Stuckert A."/>
        </authorList>
    </citation>
    <scope>NUCLEOTIDE SEQUENCE</scope>
</reference>
<dbReference type="CDD" id="cd06257">
    <property type="entry name" value="DnaJ"/>
    <property type="match status" value="1"/>
</dbReference>